<comment type="caution">
    <text evidence="3">The sequence shown here is derived from an EMBL/GenBank/DDBJ whole genome shotgun (WGS) entry which is preliminary data.</text>
</comment>
<accession>A0A3N6MQH4</accession>
<name>A0A3N6MQH4_NATCH</name>
<reference evidence="3 4" key="1">
    <citation type="submission" date="2018-10" db="EMBL/GenBank/DDBJ databases">
        <title>Natrarchaeobius chitinivorans gen. nov., sp. nov., and Natrarchaeobius haloalkaliphilus sp. nov., alkaliphilic, chitin-utilizing haloarchaea from hypersaline alkaline lakes.</title>
        <authorList>
            <person name="Sorokin D.Y."/>
            <person name="Elcheninov A.G."/>
            <person name="Kostrikina N.A."/>
            <person name="Bale N.J."/>
            <person name="Sinninghe Damste J.S."/>
            <person name="Khijniak T.V."/>
            <person name="Kublanov I.V."/>
            <person name="Toshchakov S.V."/>
        </authorList>
    </citation>
    <scope>NUCLEOTIDE SEQUENCE [LARGE SCALE GENOMIC DNA]</scope>
    <source>
        <strain evidence="3 4">AArcht7</strain>
    </source>
</reference>
<evidence type="ECO:0000256" key="1">
    <source>
        <dbReference type="SAM" id="MobiDB-lite"/>
    </source>
</evidence>
<feature type="region of interest" description="Disordered" evidence="1">
    <location>
        <begin position="46"/>
        <end position="69"/>
    </location>
</feature>
<feature type="domain" description="C2H2-type" evidence="2">
    <location>
        <begin position="11"/>
        <end position="32"/>
    </location>
</feature>
<protein>
    <recommendedName>
        <fullName evidence="2">C2H2-type domain-containing protein</fullName>
    </recommendedName>
</protein>
<gene>
    <name evidence="3" type="ORF">EA472_19975</name>
</gene>
<dbReference type="Proteomes" id="UP000281431">
    <property type="component" value="Unassembled WGS sequence"/>
</dbReference>
<sequence length="69" mass="7721">MSSEMTDQHGCPFCPHSYDERTDLRVHLEVEHRKSEIVSAFVNVLESDTPTHDGKTAAPEDEIRSAPSP</sequence>
<evidence type="ECO:0000313" key="4">
    <source>
        <dbReference type="Proteomes" id="UP000281431"/>
    </source>
</evidence>
<evidence type="ECO:0000313" key="3">
    <source>
        <dbReference type="EMBL" id="RQG96846.1"/>
    </source>
</evidence>
<proteinExistence type="predicted"/>
<keyword evidence="4" id="KW-1185">Reference proteome</keyword>
<dbReference type="EMBL" id="REFZ01000022">
    <property type="protein sequence ID" value="RQG96846.1"/>
    <property type="molecule type" value="Genomic_DNA"/>
</dbReference>
<dbReference type="InterPro" id="IPR013087">
    <property type="entry name" value="Znf_C2H2_type"/>
</dbReference>
<dbReference type="PROSITE" id="PS00028">
    <property type="entry name" value="ZINC_FINGER_C2H2_1"/>
    <property type="match status" value="1"/>
</dbReference>
<organism evidence="3 4">
    <name type="scientific">Natrarchaeobius chitinivorans</name>
    <dbReference type="NCBI Taxonomy" id="1679083"/>
    <lineage>
        <taxon>Archaea</taxon>
        <taxon>Methanobacteriati</taxon>
        <taxon>Methanobacteriota</taxon>
        <taxon>Stenosarchaea group</taxon>
        <taxon>Halobacteria</taxon>
        <taxon>Halobacteriales</taxon>
        <taxon>Natrialbaceae</taxon>
        <taxon>Natrarchaeobius</taxon>
    </lineage>
</organism>
<dbReference type="AlphaFoldDB" id="A0A3N6MQH4"/>
<evidence type="ECO:0000259" key="2">
    <source>
        <dbReference type="PROSITE" id="PS00028"/>
    </source>
</evidence>